<keyword evidence="4" id="KW-0001">2Fe-2S</keyword>
<feature type="domain" description="2Fe-2S ferredoxin-type" evidence="10">
    <location>
        <begin position="76"/>
        <end position="167"/>
    </location>
</feature>
<dbReference type="PANTHER" id="PTHR23426">
    <property type="entry name" value="FERREDOXIN/ADRENODOXIN"/>
    <property type="match status" value="1"/>
</dbReference>
<dbReference type="InterPro" id="IPR018298">
    <property type="entry name" value="Adrenodoxin_Fe-S_BS"/>
</dbReference>
<dbReference type="InterPro" id="IPR001055">
    <property type="entry name" value="Adrenodoxin-like"/>
</dbReference>
<evidence type="ECO:0000256" key="3">
    <source>
        <dbReference type="ARBA" id="ARBA00022448"/>
    </source>
</evidence>
<evidence type="ECO:0000256" key="8">
    <source>
        <dbReference type="ARBA" id="ARBA00023014"/>
    </source>
</evidence>
<dbReference type="EMBL" id="NWUJ01000003">
    <property type="protein sequence ID" value="PFH36347.1"/>
    <property type="molecule type" value="Genomic_DNA"/>
</dbReference>
<evidence type="ECO:0000256" key="4">
    <source>
        <dbReference type="ARBA" id="ARBA00022714"/>
    </source>
</evidence>
<keyword evidence="8" id="KW-0411">Iron-sulfur</keyword>
<dbReference type="GeneID" id="40309469"/>
<protein>
    <recommendedName>
        <fullName evidence="2">2Fe-2S ferredoxin</fullName>
    </recommendedName>
</protein>
<organism evidence="11 12">
    <name type="scientific">Besnoitia besnoiti</name>
    <name type="common">Apicomplexan protozoan</name>
    <dbReference type="NCBI Taxonomy" id="94643"/>
    <lineage>
        <taxon>Eukaryota</taxon>
        <taxon>Sar</taxon>
        <taxon>Alveolata</taxon>
        <taxon>Apicomplexa</taxon>
        <taxon>Conoidasida</taxon>
        <taxon>Coccidia</taxon>
        <taxon>Eucoccidiorida</taxon>
        <taxon>Eimeriorina</taxon>
        <taxon>Sarcocystidae</taxon>
        <taxon>Besnoitia</taxon>
    </lineage>
</organism>
<dbReference type="GO" id="GO:0009055">
    <property type="term" value="F:electron transfer activity"/>
    <property type="evidence" value="ECO:0007669"/>
    <property type="project" value="TreeGrafter"/>
</dbReference>
<evidence type="ECO:0000256" key="2">
    <source>
        <dbReference type="ARBA" id="ARBA00019395"/>
    </source>
</evidence>
<evidence type="ECO:0000313" key="12">
    <source>
        <dbReference type="Proteomes" id="UP000224006"/>
    </source>
</evidence>
<dbReference type="PROSITE" id="PS51085">
    <property type="entry name" value="2FE2S_FER_2"/>
    <property type="match status" value="1"/>
</dbReference>
<dbReference type="GO" id="GO:0005739">
    <property type="term" value="C:mitochondrion"/>
    <property type="evidence" value="ECO:0007669"/>
    <property type="project" value="TreeGrafter"/>
</dbReference>
<proteinExistence type="inferred from homology"/>
<dbReference type="InterPro" id="IPR012675">
    <property type="entry name" value="Beta-grasp_dom_sf"/>
</dbReference>
<dbReference type="GO" id="GO:0046872">
    <property type="term" value="F:metal ion binding"/>
    <property type="evidence" value="ECO:0007669"/>
    <property type="project" value="UniProtKB-KW"/>
</dbReference>
<dbReference type="InterPro" id="IPR036010">
    <property type="entry name" value="2Fe-2S_ferredoxin-like_sf"/>
</dbReference>
<dbReference type="VEuPathDB" id="ToxoDB:BESB_045390"/>
<dbReference type="SUPFAM" id="SSF54292">
    <property type="entry name" value="2Fe-2S ferredoxin-like"/>
    <property type="match status" value="1"/>
</dbReference>
<dbReference type="KEGG" id="bbes:BESB_045390"/>
<evidence type="ECO:0000313" key="11">
    <source>
        <dbReference type="EMBL" id="PFH36347.1"/>
    </source>
</evidence>
<keyword evidence="5" id="KW-0479">Metal-binding</keyword>
<keyword evidence="12" id="KW-1185">Reference proteome</keyword>
<dbReference type="PROSITE" id="PS00814">
    <property type="entry name" value="ADX"/>
    <property type="match status" value="1"/>
</dbReference>
<dbReference type="InterPro" id="IPR001041">
    <property type="entry name" value="2Fe-2S_ferredoxin-type"/>
</dbReference>
<dbReference type="GO" id="GO:0051537">
    <property type="term" value="F:2 iron, 2 sulfur cluster binding"/>
    <property type="evidence" value="ECO:0007669"/>
    <property type="project" value="UniProtKB-KW"/>
</dbReference>
<dbReference type="PANTHER" id="PTHR23426:SF72">
    <property type="entry name" value="2FE-2S FERREDOXIN-TYPE DOMAIN-CONTAINING PROTEIN"/>
    <property type="match status" value="1"/>
</dbReference>
<name>A0A2A9ML45_BESBE</name>
<comment type="cofactor">
    <cofactor evidence="9">
        <name>[2Fe-2S] cluster</name>
        <dbReference type="ChEBI" id="CHEBI:190135"/>
    </cofactor>
</comment>
<comment type="caution">
    <text evidence="11">The sequence shown here is derived from an EMBL/GenBank/DDBJ whole genome shotgun (WGS) entry which is preliminary data.</text>
</comment>
<dbReference type="PRINTS" id="PR00355">
    <property type="entry name" value="ADRENODOXIN"/>
</dbReference>
<evidence type="ECO:0000256" key="9">
    <source>
        <dbReference type="ARBA" id="ARBA00034078"/>
    </source>
</evidence>
<evidence type="ECO:0000259" key="10">
    <source>
        <dbReference type="PROSITE" id="PS51085"/>
    </source>
</evidence>
<keyword evidence="7" id="KW-0408">Iron</keyword>
<dbReference type="AlphaFoldDB" id="A0A2A9ML45"/>
<sequence length="191" mass="20787">MILRPGARALAVALSSGSRCLRRSHRDINVRRQVRPSASNALSVPHTCWLDFRRLLHALSSNPSTVTGESAPAQTITLTFILPDNSEKSVQAKIGDTILEVAHANDIPLEGACEGSCSCSTCHVILDQTLYDELPEPSEDEEDMLDLAACLTPTSRLGCQIHITPDLDGAKIRLPQLTRNFYVDGHVPSPH</sequence>
<dbReference type="Proteomes" id="UP000224006">
    <property type="component" value="Chromosome III"/>
</dbReference>
<dbReference type="Gene3D" id="3.10.20.30">
    <property type="match status" value="1"/>
</dbReference>
<dbReference type="RefSeq" id="XP_029220356.1">
    <property type="nucleotide sequence ID" value="XM_029362990.1"/>
</dbReference>
<evidence type="ECO:0000256" key="6">
    <source>
        <dbReference type="ARBA" id="ARBA00022982"/>
    </source>
</evidence>
<gene>
    <name evidence="11" type="ORF">BESB_045390</name>
</gene>
<accession>A0A2A9ML45</accession>
<dbReference type="CDD" id="cd00207">
    <property type="entry name" value="fer2"/>
    <property type="match status" value="1"/>
</dbReference>
<dbReference type="OrthoDB" id="328524at2759"/>
<dbReference type="GO" id="GO:0140647">
    <property type="term" value="P:P450-containing electron transport chain"/>
    <property type="evidence" value="ECO:0007669"/>
    <property type="project" value="InterPro"/>
</dbReference>
<dbReference type="STRING" id="94643.A0A2A9ML45"/>
<evidence type="ECO:0000256" key="7">
    <source>
        <dbReference type="ARBA" id="ARBA00023004"/>
    </source>
</evidence>
<keyword evidence="6" id="KW-0249">Electron transport</keyword>
<evidence type="ECO:0000256" key="5">
    <source>
        <dbReference type="ARBA" id="ARBA00022723"/>
    </source>
</evidence>
<keyword evidence="3" id="KW-0813">Transport</keyword>
<reference evidence="11 12" key="1">
    <citation type="submission" date="2017-09" db="EMBL/GenBank/DDBJ databases">
        <title>Genome sequencing of Besnoitia besnoiti strain Bb-Ger1.</title>
        <authorList>
            <person name="Schares G."/>
            <person name="Venepally P."/>
            <person name="Lorenzi H.A."/>
        </authorList>
    </citation>
    <scope>NUCLEOTIDE SEQUENCE [LARGE SCALE GENOMIC DNA]</scope>
    <source>
        <strain evidence="11 12">Bb-Ger1</strain>
    </source>
</reference>
<evidence type="ECO:0000256" key="1">
    <source>
        <dbReference type="ARBA" id="ARBA00010914"/>
    </source>
</evidence>
<dbReference type="Pfam" id="PF00111">
    <property type="entry name" value="Fer2"/>
    <property type="match status" value="1"/>
</dbReference>
<comment type="similarity">
    <text evidence="1">Belongs to the adrenodoxin/putidaredoxin family.</text>
</comment>